<dbReference type="EMBL" id="PFFQ01000055">
    <property type="protein sequence ID" value="PIW14857.1"/>
    <property type="molecule type" value="Genomic_DNA"/>
</dbReference>
<dbReference type="Proteomes" id="UP000231019">
    <property type="component" value="Unassembled WGS sequence"/>
</dbReference>
<dbReference type="InterPro" id="IPR041664">
    <property type="entry name" value="AAA_16"/>
</dbReference>
<dbReference type="SMART" id="SM00044">
    <property type="entry name" value="CYCc"/>
    <property type="match status" value="1"/>
</dbReference>
<dbReference type="InterPro" id="IPR019734">
    <property type="entry name" value="TPR_rpt"/>
</dbReference>
<dbReference type="Pfam" id="PF13191">
    <property type="entry name" value="AAA_16"/>
    <property type="match status" value="1"/>
</dbReference>
<evidence type="ECO:0000313" key="5">
    <source>
        <dbReference type="EMBL" id="PIW14857.1"/>
    </source>
</evidence>
<dbReference type="GO" id="GO:0005524">
    <property type="term" value="F:ATP binding"/>
    <property type="evidence" value="ECO:0007669"/>
    <property type="project" value="UniProtKB-KW"/>
</dbReference>
<comment type="caution">
    <text evidence="5">The sequence shown here is derived from an EMBL/GenBank/DDBJ whole genome shotgun (WGS) entry which is preliminary data.</text>
</comment>
<dbReference type="InterPro" id="IPR029787">
    <property type="entry name" value="Nucleotide_cyclase"/>
</dbReference>
<gene>
    <name evidence="5" type="ORF">COW36_19595</name>
</gene>
<feature type="repeat" description="TPR" evidence="3">
    <location>
        <begin position="944"/>
        <end position="977"/>
    </location>
</feature>
<dbReference type="SUPFAM" id="SSF55073">
    <property type="entry name" value="Nucleotide cyclase"/>
    <property type="match status" value="1"/>
</dbReference>
<organism evidence="5 6">
    <name type="scientific">bacterium (Candidatus Blackallbacteria) CG17_big_fil_post_rev_8_21_14_2_50_48_46</name>
    <dbReference type="NCBI Taxonomy" id="2014261"/>
    <lineage>
        <taxon>Bacteria</taxon>
        <taxon>Candidatus Blackallbacteria</taxon>
    </lineage>
</organism>
<keyword evidence="1" id="KW-0547">Nucleotide-binding</keyword>
<feature type="repeat" description="TPR" evidence="3">
    <location>
        <begin position="904"/>
        <end position="937"/>
    </location>
</feature>
<reference evidence="5 6" key="1">
    <citation type="submission" date="2017-09" db="EMBL/GenBank/DDBJ databases">
        <title>Depth-based differentiation of microbial function through sediment-hosted aquifers and enrichment of novel symbionts in the deep terrestrial subsurface.</title>
        <authorList>
            <person name="Probst A.J."/>
            <person name="Ladd B."/>
            <person name="Jarett J.K."/>
            <person name="Geller-Mcgrath D.E."/>
            <person name="Sieber C.M."/>
            <person name="Emerson J.B."/>
            <person name="Anantharaman K."/>
            <person name="Thomas B.C."/>
            <person name="Malmstrom R."/>
            <person name="Stieglmeier M."/>
            <person name="Klingl A."/>
            <person name="Woyke T."/>
            <person name="Ryan C.M."/>
            <person name="Banfield J.F."/>
        </authorList>
    </citation>
    <scope>NUCLEOTIDE SEQUENCE [LARGE SCALE GENOMIC DNA]</scope>
    <source>
        <strain evidence="5">CG17_big_fil_post_rev_8_21_14_2_50_48_46</strain>
    </source>
</reference>
<dbReference type="SMART" id="SM00028">
    <property type="entry name" value="TPR"/>
    <property type="match status" value="6"/>
</dbReference>
<proteinExistence type="predicted"/>
<dbReference type="SUPFAM" id="SSF48452">
    <property type="entry name" value="TPR-like"/>
    <property type="match status" value="2"/>
</dbReference>
<dbReference type="Gene3D" id="3.30.70.1230">
    <property type="entry name" value="Nucleotide cyclase"/>
    <property type="match status" value="1"/>
</dbReference>
<evidence type="ECO:0000256" key="2">
    <source>
        <dbReference type="ARBA" id="ARBA00022840"/>
    </source>
</evidence>
<dbReference type="Pfam" id="PF13374">
    <property type="entry name" value="TPR_10"/>
    <property type="match status" value="1"/>
</dbReference>
<dbReference type="Pfam" id="PF13181">
    <property type="entry name" value="TPR_8"/>
    <property type="match status" value="1"/>
</dbReference>
<dbReference type="Pfam" id="PF00211">
    <property type="entry name" value="Guanylate_cyc"/>
    <property type="match status" value="1"/>
</dbReference>
<protein>
    <recommendedName>
        <fullName evidence="4">Guanylate cyclase domain-containing protein</fullName>
    </recommendedName>
</protein>
<dbReference type="PANTHER" id="PTHR16305">
    <property type="entry name" value="TESTICULAR SOLUBLE ADENYLYL CYCLASE"/>
    <property type="match status" value="1"/>
</dbReference>
<evidence type="ECO:0000256" key="3">
    <source>
        <dbReference type="PROSITE-ProRule" id="PRU00339"/>
    </source>
</evidence>
<evidence type="ECO:0000259" key="4">
    <source>
        <dbReference type="PROSITE" id="PS50125"/>
    </source>
</evidence>
<dbReference type="CDD" id="cd07302">
    <property type="entry name" value="CHD"/>
    <property type="match status" value="1"/>
</dbReference>
<dbReference type="GO" id="GO:0009190">
    <property type="term" value="P:cyclic nucleotide biosynthetic process"/>
    <property type="evidence" value="ECO:0007669"/>
    <property type="project" value="InterPro"/>
</dbReference>
<evidence type="ECO:0000256" key="1">
    <source>
        <dbReference type="ARBA" id="ARBA00022741"/>
    </source>
</evidence>
<keyword evidence="3" id="KW-0802">TPR repeat</keyword>
<name>A0A2M7G0A2_9BACT</name>
<dbReference type="Gene3D" id="1.25.40.10">
    <property type="entry name" value="Tetratricopeptide repeat domain"/>
    <property type="match status" value="2"/>
</dbReference>
<dbReference type="InterPro" id="IPR027417">
    <property type="entry name" value="P-loop_NTPase"/>
</dbReference>
<dbReference type="PROSITE" id="PS50005">
    <property type="entry name" value="TPR"/>
    <property type="match status" value="2"/>
</dbReference>
<sequence>MKQNFDNVMTPCCQFKQAEHFAFCGRCGLALLQSCPHCFQALPGHFSFCGYCGQPLIPRFQTSQAIPADERASLSSTLALKPETVLPVSPQAEEALAHSAVARVSERRQVTVLFADICGFTALSEKLDPEEVSNIIQPLFQACNAIIGKFEGVVEKFIGDAIMALFGVPRVHEDDPERAALAALEMRDQVQAFSQALEKERGFSLNMRIGLNQGMVVAGSVEALEGMNYQVMGDAINTAARMEQNAQPGHILVTEELYQLLNESFELKQDRLIQAKGKAEPLQAYELMGVRNLRQRSRGGIPQVWVGRKQETEAFFRLAQLKLEEKQLLMVHIEGESGLGKTSLAQHVAQLLKAENEALKIVSASSTSYSTNFPYFMLQSLLRSLFSFDENPGHAEVHLFLESYLRALQLPNAQMMSSVIEYILFPHLEFPQLKLMPPERLQKQIFRALGELLNKVSQSHPLFVLIDDLQWCDALSLAWLHQLHESINEQPFIGVLCVTQRSSQSKASESKHAQLPWQIYQTLPPLSAQESELLFAGHLGFTAAEQIPENLRELKRTLLERAGGNPLYIQEVLKNLLDDQLLVLDQGVWELKVSLHDLPFPTSIQRLILVRFDRLVTRQRHLLQTLSAMGGAVSLALLKNLQNEPVSQRDLDELVAAGWLLVEKACAEPEYRIHQALTQEVIYSTMVKRRRLVLHRKIGEYLEVLSADHPEPHLDLLAYHFSRSEESQKAIRYLYLSAERASRLCANHQALEQIKQILAGLDDLDDSVKIAIDLHKQTWLGLEALKYDLLEKKAEILFRTGDYSNLLNLLEREFQADLPALQKARLMFWHGRVQEKRSEFALAQQTLELALKILAPLAEAREQARFWNAIAWVCRWQEKYPEAMQACESALKLLDLQPDMEQIAYAYNVMGVVCYYRHEWEKALEYYRKGLAIQEQIQDLWGHANSLSNMGNVYFLTNHWEKAFEVFRQSLKIREQLGDLEGISTSCNNLGHASLEMGKLDQAEKYLLRAHQLFKHLKQAVGSAVSQCNLGLVAFHRKQWTHALSQLEPGILSLEQQKVWALLPELYNTRVEIYLEMENFEAAQTILEKQAEVIETHGDPVQKGRALRLTGHFLLKTDQTEKAREPLNQAVEILEPTGHLSECRLLYQDLIELHQSLGLAEISYWKKALQDLNLLDAKSASEKG</sequence>
<dbReference type="GO" id="GO:0035556">
    <property type="term" value="P:intracellular signal transduction"/>
    <property type="evidence" value="ECO:0007669"/>
    <property type="project" value="InterPro"/>
</dbReference>
<feature type="domain" description="Guanylate cyclase" evidence="4">
    <location>
        <begin position="111"/>
        <end position="243"/>
    </location>
</feature>
<evidence type="ECO:0000313" key="6">
    <source>
        <dbReference type="Proteomes" id="UP000231019"/>
    </source>
</evidence>
<dbReference type="AlphaFoldDB" id="A0A2M7G0A2"/>
<keyword evidence="2" id="KW-0067">ATP-binding</keyword>
<dbReference type="InterPro" id="IPR001054">
    <property type="entry name" value="A/G_cyclase"/>
</dbReference>
<dbReference type="Pfam" id="PF13424">
    <property type="entry name" value="TPR_12"/>
    <property type="match status" value="1"/>
</dbReference>
<dbReference type="GO" id="GO:0004016">
    <property type="term" value="F:adenylate cyclase activity"/>
    <property type="evidence" value="ECO:0007669"/>
    <property type="project" value="UniProtKB-ARBA"/>
</dbReference>
<dbReference type="PANTHER" id="PTHR16305:SF28">
    <property type="entry name" value="GUANYLATE CYCLASE DOMAIN-CONTAINING PROTEIN"/>
    <property type="match status" value="1"/>
</dbReference>
<accession>A0A2M7G0A2</accession>
<dbReference type="Gene3D" id="3.40.50.300">
    <property type="entry name" value="P-loop containing nucleotide triphosphate hydrolases"/>
    <property type="match status" value="1"/>
</dbReference>
<dbReference type="SUPFAM" id="SSF52540">
    <property type="entry name" value="P-loop containing nucleoside triphosphate hydrolases"/>
    <property type="match status" value="1"/>
</dbReference>
<dbReference type="GO" id="GO:0005737">
    <property type="term" value="C:cytoplasm"/>
    <property type="evidence" value="ECO:0007669"/>
    <property type="project" value="TreeGrafter"/>
</dbReference>
<dbReference type="PROSITE" id="PS50125">
    <property type="entry name" value="GUANYLATE_CYCLASE_2"/>
    <property type="match status" value="1"/>
</dbReference>
<dbReference type="InterPro" id="IPR011990">
    <property type="entry name" value="TPR-like_helical_dom_sf"/>
</dbReference>